<dbReference type="Proteomes" id="UP001449582">
    <property type="component" value="Unassembled WGS sequence"/>
</dbReference>
<proteinExistence type="predicted"/>
<accession>A0ABP9U4N9</accession>
<dbReference type="EMBL" id="BAABQM010000001">
    <property type="protein sequence ID" value="GAA5414321.1"/>
    <property type="molecule type" value="Genomic_DNA"/>
</dbReference>
<name>A0ABP9U4N9_9BACT</name>
<evidence type="ECO:0000313" key="2">
    <source>
        <dbReference type="Proteomes" id="UP001449582"/>
    </source>
</evidence>
<protein>
    <submittedName>
        <fullName evidence="1">Uncharacterized protein</fullName>
    </submittedName>
</protein>
<comment type="caution">
    <text evidence="1">The sequence shown here is derived from an EMBL/GenBank/DDBJ whole genome shotgun (WGS) entry which is preliminary data.</text>
</comment>
<reference evidence="1" key="1">
    <citation type="submission" date="2024-02" db="EMBL/GenBank/DDBJ databases">
        <title>Draft genome sequence of new strains in genus Ureaplasma.</title>
        <authorList>
            <person name="Nakajima Y."/>
            <person name="Segawa T."/>
        </authorList>
    </citation>
    <scope>NUCLEOTIDE SEQUENCE [LARGE SCALE GENOMIC DNA]</scope>
    <source>
        <strain evidence="1">OM1</strain>
    </source>
</reference>
<organism evidence="1 2">
    <name type="scientific">Ureaplasma ceti</name>
    <dbReference type="NCBI Taxonomy" id="3119530"/>
    <lineage>
        <taxon>Bacteria</taxon>
        <taxon>Bacillati</taxon>
        <taxon>Mycoplasmatota</taxon>
        <taxon>Mycoplasmoidales</taxon>
        <taxon>Mycoplasmoidaceae</taxon>
        <taxon>Ureaplasma</taxon>
    </lineage>
</organism>
<dbReference type="RefSeq" id="WP_353289487.1">
    <property type="nucleotide sequence ID" value="NZ_BAABQM010000001.1"/>
</dbReference>
<keyword evidence="2" id="KW-1185">Reference proteome</keyword>
<sequence length="337" mass="39476">MEQFSYEDFKEACNNQGLSGRAQMIDVYLAALNTYKDKLTHINPSIAITKNNLETMIENSNDWILIGEFLEDNIGSYMTKPSDKELDMLRYEGLLLADQITAEEDNVFPDKKVLLQITEQNFDVHKQKTLRMDFNLLDTLRRKWEDEVHKDNVSSVIDAMDKTTYLFKNVDIRKQTQKEDQLFAVISIDDTPYNLCEHGMTWLLNTGWTYNFIKVNDTLKAFYKKHNLSYHFSYEISLDNLNYGLREANGSISDLYLRIKQVKSKYDVSLLNKLEREDMSFFKRLTMSEKKMNKEVLYLITSILDANKDLMESLAHKLSFLRKAIILNDLKDNRVGE</sequence>
<gene>
    <name evidence="1" type="ORF">UREOM_0320</name>
</gene>
<evidence type="ECO:0000313" key="1">
    <source>
        <dbReference type="EMBL" id="GAA5414321.1"/>
    </source>
</evidence>